<evidence type="ECO:0000256" key="6">
    <source>
        <dbReference type="ARBA" id="ARBA00022729"/>
    </source>
</evidence>
<evidence type="ECO:0000259" key="14">
    <source>
        <dbReference type="Pfam" id="PF00593"/>
    </source>
</evidence>
<keyword evidence="4 11" id="KW-1134">Transmembrane beta strand</keyword>
<dbReference type="RefSeq" id="WP_123236998.1">
    <property type="nucleotide sequence ID" value="NZ_RJVP01000002.1"/>
</dbReference>
<dbReference type="SUPFAM" id="SSF56935">
    <property type="entry name" value="Porins"/>
    <property type="match status" value="1"/>
</dbReference>
<comment type="caution">
    <text evidence="16">The sequence shown here is derived from an EMBL/GenBank/DDBJ whole genome shotgun (WGS) entry which is preliminary data.</text>
</comment>
<dbReference type="PANTHER" id="PTHR30069:SF29">
    <property type="entry name" value="HEMOGLOBIN AND HEMOGLOBIN-HAPTOGLOBIN-BINDING PROTEIN 1-RELATED"/>
    <property type="match status" value="1"/>
</dbReference>
<dbReference type="Gene3D" id="2.40.170.20">
    <property type="entry name" value="TonB-dependent receptor, beta-barrel domain"/>
    <property type="match status" value="1"/>
</dbReference>
<feature type="chain" id="PRO_5018304276" evidence="13">
    <location>
        <begin position="23"/>
        <end position="682"/>
    </location>
</feature>
<evidence type="ECO:0000256" key="4">
    <source>
        <dbReference type="ARBA" id="ARBA00022452"/>
    </source>
</evidence>
<dbReference type="InterPro" id="IPR039426">
    <property type="entry name" value="TonB-dep_rcpt-like"/>
</dbReference>
<proteinExistence type="inferred from homology"/>
<dbReference type="Pfam" id="PF07715">
    <property type="entry name" value="Plug"/>
    <property type="match status" value="1"/>
</dbReference>
<evidence type="ECO:0000256" key="3">
    <source>
        <dbReference type="ARBA" id="ARBA00022448"/>
    </source>
</evidence>
<dbReference type="InterPro" id="IPR012910">
    <property type="entry name" value="Plug_dom"/>
</dbReference>
<comment type="similarity">
    <text evidence="2 11 12">Belongs to the TonB-dependent receptor family.</text>
</comment>
<comment type="subcellular location">
    <subcellularLocation>
        <location evidence="1 11">Cell outer membrane</location>
        <topology evidence="1 11">Multi-pass membrane protein</topology>
    </subcellularLocation>
</comment>
<evidence type="ECO:0000256" key="12">
    <source>
        <dbReference type="RuleBase" id="RU003357"/>
    </source>
</evidence>
<dbReference type="GO" id="GO:0015344">
    <property type="term" value="F:siderophore uptake transmembrane transporter activity"/>
    <property type="evidence" value="ECO:0007669"/>
    <property type="project" value="TreeGrafter"/>
</dbReference>
<dbReference type="InterPro" id="IPR037066">
    <property type="entry name" value="Plug_dom_sf"/>
</dbReference>
<name>A0A3N0V317_9PROT</name>
<evidence type="ECO:0000256" key="10">
    <source>
        <dbReference type="ARBA" id="ARBA00023237"/>
    </source>
</evidence>
<evidence type="ECO:0000256" key="11">
    <source>
        <dbReference type="PROSITE-ProRule" id="PRU01360"/>
    </source>
</evidence>
<evidence type="ECO:0000256" key="5">
    <source>
        <dbReference type="ARBA" id="ARBA00022692"/>
    </source>
</evidence>
<accession>A0A3N0V317</accession>
<keyword evidence="10 11" id="KW-0998">Cell outer membrane</keyword>
<evidence type="ECO:0000256" key="9">
    <source>
        <dbReference type="ARBA" id="ARBA00023170"/>
    </source>
</evidence>
<gene>
    <name evidence="16" type="ORF">ED236_05865</name>
</gene>
<evidence type="ECO:0000313" key="16">
    <source>
        <dbReference type="EMBL" id="ROH87197.1"/>
    </source>
</evidence>
<evidence type="ECO:0000256" key="1">
    <source>
        <dbReference type="ARBA" id="ARBA00004571"/>
    </source>
</evidence>
<evidence type="ECO:0000256" key="2">
    <source>
        <dbReference type="ARBA" id="ARBA00009810"/>
    </source>
</evidence>
<keyword evidence="8 11" id="KW-0472">Membrane</keyword>
<evidence type="ECO:0000256" key="13">
    <source>
        <dbReference type="SAM" id="SignalP"/>
    </source>
</evidence>
<dbReference type="EMBL" id="RJVP01000002">
    <property type="protein sequence ID" value="ROH87197.1"/>
    <property type="molecule type" value="Genomic_DNA"/>
</dbReference>
<dbReference type="InterPro" id="IPR036942">
    <property type="entry name" value="Beta-barrel_TonB_sf"/>
</dbReference>
<dbReference type="InterPro" id="IPR000531">
    <property type="entry name" value="Beta-barrel_TonB"/>
</dbReference>
<evidence type="ECO:0000313" key="17">
    <source>
        <dbReference type="Proteomes" id="UP000275137"/>
    </source>
</evidence>
<reference evidence="16 17" key="1">
    <citation type="submission" date="2018-10" db="EMBL/GenBank/DDBJ databases">
        <authorList>
            <person name="Chen W.-M."/>
        </authorList>
    </citation>
    <scope>NUCLEOTIDE SEQUENCE [LARGE SCALE GENOMIC DNA]</scope>
    <source>
        <strain evidence="16 17">H-5</strain>
    </source>
</reference>
<dbReference type="AlphaFoldDB" id="A0A3N0V317"/>
<keyword evidence="7 12" id="KW-0798">TonB box</keyword>
<dbReference type="GO" id="GO:0044718">
    <property type="term" value="P:siderophore transmembrane transport"/>
    <property type="evidence" value="ECO:0007669"/>
    <property type="project" value="TreeGrafter"/>
</dbReference>
<evidence type="ECO:0000256" key="7">
    <source>
        <dbReference type="ARBA" id="ARBA00023077"/>
    </source>
</evidence>
<dbReference type="Pfam" id="PF00593">
    <property type="entry name" value="TonB_dep_Rec_b-barrel"/>
    <property type="match status" value="1"/>
</dbReference>
<protein>
    <submittedName>
        <fullName evidence="16">TonB-dependent receptor</fullName>
    </submittedName>
</protein>
<feature type="domain" description="TonB-dependent receptor plug" evidence="15">
    <location>
        <begin position="55"/>
        <end position="164"/>
    </location>
</feature>
<keyword evidence="3 11" id="KW-0813">Transport</keyword>
<dbReference type="PROSITE" id="PS52016">
    <property type="entry name" value="TONB_DEPENDENT_REC_3"/>
    <property type="match status" value="1"/>
</dbReference>
<evidence type="ECO:0000259" key="15">
    <source>
        <dbReference type="Pfam" id="PF07715"/>
    </source>
</evidence>
<dbReference type="CDD" id="cd01347">
    <property type="entry name" value="ligand_gated_channel"/>
    <property type="match status" value="1"/>
</dbReference>
<organism evidence="16 17">
    <name type="scientific">Pseudomethylobacillus aquaticus</name>
    <dbReference type="NCBI Taxonomy" id="2676064"/>
    <lineage>
        <taxon>Bacteria</taxon>
        <taxon>Pseudomonadati</taxon>
        <taxon>Pseudomonadota</taxon>
        <taxon>Betaproteobacteria</taxon>
        <taxon>Nitrosomonadales</taxon>
        <taxon>Methylophilaceae</taxon>
        <taxon>Pseudomethylobacillus</taxon>
    </lineage>
</organism>
<dbReference type="PANTHER" id="PTHR30069">
    <property type="entry name" value="TONB-DEPENDENT OUTER MEMBRANE RECEPTOR"/>
    <property type="match status" value="1"/>
</dbReference>
<dbReference type="GO" id="GO:0009279">
    <property type="term" value="C:cell outer membrane"/>
    <property type="evidence" value="ECO:0007669"/>
    <property type="project" value="UniProtKB-SubCell"/>
</dbReference>
<dbReference type="Proteomes" id="UP000275137">
    <property type="component" value="Unassembled WGS sequence"/>
</dbReference>
<keyword evidence="5 11" id="KW-0812">Transmembrane</keyword>
<keyword evidence="6 13" id="KW-0732">Signal</keyword>
<keyword evidence="9 16" id="KW-0675">Receptor</keyword>
<feature type="domain" description="TonB-dependent receptor-like beta-barrel" evidence="14">
    <location>
        <begin position="228"/>
        <end position="643"/>
    </location>
</feature>
<dbReference type="Gene3D" id="2.170.130.10">
    <property type="entry name" value="TonB-dependent receptor, plug domain"/>
    <property type="match status" value="1"/>
</dbReference>
<keyword evidence="17" id="KW-1185">Reference proteome</keyword>
<feature type="signal peptide" evidence="13">
    <location>
        <begin position="1"/>
        <end position="22"/>
    </location>
</feature>
<sequence>MKVPYTPLCMAIAAMFSSHAQADHSIKLPAIEVVDQAIKEPLTQPGIEIATEQINKTAGGVGIVDMEQVREGRVSTFNDTLGLAAGVFVQSRFGAEESRLSIRGSGLQRTFHGRGIKLMQDGIPVNLADGSFDFQAIEPMATRYIEVYRGANALRYGASNLGGAINFVSPTGHTAPALETRVEFGSFGYRRFGVATGGVIGDLDYFVSASTFDQDGFRDFSEQQAQRINANIGYRINEDIETRFYLGYSKSDSNLPGNLTKAQLRNDPSDAFLSPATLQQKRDLEVTRIANKTTLRWDNAQLDIGAYYSDKNLFHPIFQVLDQDNHDAGLDVRYTRTGSLFGHKNEVVVGFNPSYGVTNDDRFVNIQGNRGARTNQSRQTAKNLEMYAENRFYVTPELALVAGLQYTNAKRKLEDQFFANAAQDESFNVRYVQTNPKLGVLYQASPHVQWYANVSRSYEPPSFGELAGGLRPNIVSAQEGTTFEIGTRGQSTHVDWDVSVYHAKLRNELLQTAVFVAGNNPLPVAQTTNAGNTTHAGLEMGLTVRLPWQLQWRHSLLLNEFYFDGDNSFGNSRLPGIPRALLRGELLYRQGGFYIGPTIESSPQRYAVDFAETLYADSYTLFGLKVGHQINKHWSWFLEGRNLGNEKYAATTSVIRNSNGMDGPLFLPGDGRSAYLGVQWRY</sequence>
<evidence type="ECO:0000256" key="8">
    <source>
        <dbReference type="ARBA" id="ARBA00023136"/>
    </source>
</evidence>